<organism evidence="1 2">
    <name type="scientific">Bradyrhizobium valentinum</name>
    <dbReference type="NCBI Taxonomy" id="1518501"/>
    <lineage>
        <taxon>Bacteria</taxon>
        <taxon>Pseudomonadati</taxon>
        <taxon>Pseudomonadota</taxon>
        <taxon>Alphaproteobacteria</taxon>
        <taxon>Hyphomicrobiales</taxon>
        <taxon>Nitrobacteraceae</taxon>
        <taxon>Bradyrhizobium</taxon>
    </lineage>
</organism>
<comment type="caution">
    <text evidence="1">The sequence shown here is derived from an EMBL/GenBank/DDBJ whole genome shotgun (WGS) entry which is preliminary data.</text>
</comment>
<protein>
    <submittedName>
        <fullName evidence="1">Uncharacterized protein</fullName>
    </submittedName>
</protein>
<dbReference type="AlphaFoldDB" id="A0A0R3LG60"/>
<evidence type="ECO:0000313" key="2">
    <source>
        <dbReference type="Proteomes" id="UP000051913"/>
    </source>
</evidence>
<sequence length="97" mass="10350">MDELPEAEIIRAVHPADVGGTKEVFKCYLTEPKIYTSEKGHASGRARAISVFSSAAPSSTPWLAYMCGVLPETIANETARAELDLALSTLDGATRPV</sequence>
<proteinExistence type="predicted"/>
<reference evidence="1 2" key="1">
    <citation type="submission" date="2014-03" db="EMBL/GenBank/DDBJ databases">
        <title>Bradyrhizobium valentinum sp. nov., isolated from effective nodules of Lupinus mariae-josephae, a lupine endemic of basic-lime soils in Eastern Spain.</title>
        <authorList>
            <person name="Duran D."/>
            <person name="Rey L."/>
            <person name="Navarro A."/>
            <person name="Busquets A."/>
            <person name="Imperial J."/>
            <person name="Ruiz-Argueso T."/>
        </authorList>
    </citation>
    <scope>NUCLEOTIDE SEQUENCE [LARGE SCALE GENOMIC DNA]</scope>
    <source>
        <strain evidence="1 2">LmjM3</strain>
    </source>
</reference>
<evidence type="ECO:0000313" key="1">
    <source>
        <dbReference type="EMBL" id="KRR04749.1"/>
    </source>
</evidence>
<dbReference type="STRING" id="1518501.CQ10_30875"/>
<keyword evidence="2" id="KW-1185">Reference proteome</keyword>
<dbReference type="Proteomes" id="UP000051913">
    <property type="component" value="Unassembled WGS sequence"/>
</dbReference>
<name>A0A0R3LG60_9BRAD</name>
<dbReference type="EMBL" id="LLXX01000122">
    <property type="protein sequence ID" value="KRR04749.1"/>
    <property type="molecule type" value="Genomic_DNA"/>
</dbReference>
<gene>
    <name evidence="1" type="ORF">CP49_18805</name>
</gene>
<accession>A0A0R3LG60</accession>